<accession>A0A2X3IHG3</accession>
<organism evidence="2 3">
    <name type="scientific">Klebsiella pneumoniae</name>
    <dbReference type="NCBI Taxonomy" id="573"/>
    <lineage>
        <taxon>Bacteria</taxon>
        <taxon>Pseudomonadati</taxon>
        <taxon>Pseudomonadota</taxon>
        <taxon>Gammaproteobacteria</taxon>
        <taxon>Enterobacterales</taxon>
        <taxon>Enterobacteriaceae</taxon>
        <taxon>Klebsiella/Raoultella group</taxon>
        <taxon>Klebsiella</taxon>
        <taxon>Klebsiella pneumoniae complex</taxon>
    </lineage>
</organism>
<dbReference type="Proteomes" id="UP000250675">
    <property type="component" value="Unassembled WGS sequence"/>
</dbReference>
<evidence type="ECO:0000259" key="1">
    <source>
        <dbReference type="SMART" id="SM00953"/>
    </source>
</evidence>
<dbReference type="AlphaFoldDB" id="A0A2X3IHG3"/>
<reference evidence="2 3" key="1">
    <citation type="submission" date="2018-06" db="EMBL/GenBank/DDBJ databases">
        <authorList>
            <consortium name="Pathogen Informatics"/>
            <person name="Doyle S."/>
        </authorList>
    </citation>
    <scope>NUCLEOTIDE SEQUENCE [LARGE SCALE GENOMIC DNA]</scope>
    <source>
        <strain evidence="2 3">NCTC9645</strain>
    </source>
</reference>
<dbReference type="InterPro" id="IPR014914">
    <property type="entry name" value="RES_dom"/>
</dbReference>
<evidence type="ECO:0000313" key="3">
    <source>
        <dbReference type="Proteomes" id="UP000250675"/>
    </source>
</evidence>
<dbReference type="SMART" id="SM00953">
    <property type="entry name" value="RES"/>
    <property type="match status" value="1"/>
</dbReference>
<gene>
    <name evidence="2" type="ORF">NCTC9645_04491</name>
</gene>
<sequence>MPGSKRICRQCLNDDSYLNNIIASDPDASEACDYCDSEEMTMSMETLAEKVNWLIENYYRGGEYNHYLEEYEGEPLFSVLEQEVTANDNIINDLAELLDELWFDWSSHERTYGDEPHFVEAVTISGNLSRKWNSMERKLRESNRFFNMDAMATFEEVFGYLHENHPSAFIDFEPNTSIFRGRIFQSEEALEAALRMPESSFGPPPPELTPSGRMNARGISVFYGATSKKNAISEVRPPVGSYVAVAEFALLRTVRLLDLSSLRGLAVNGFSRFDPEYLLRYERSSFIKNLSRKLVMPVVPELEEANYLLTQAIADYLSTSERYDLDGILFSSAQKPKENTDPSVRNIILFHKSSGVLNADRRFREAEVNMYQHDEDISYFDPEIRTTPDDFRREFKVLSRKKNREDILELKLDGIEVHKIEGVDYSTSETTVTHYLTEGRTKEVISHAKSFGGRSSYHCHREIIPARCVRRGKHFSFHLPLRSNASSRKPHFFQS</sequence>
<evidence type="ECO:0000313" key="2">
    <source>
        <dbReference type="EMBL" id="SQC86406.1"/>
    </source>
</evidence>
<dbReference type="EMBL" id="UASO01000006">
    <property type="protein sequence ID" value="SQC86406.1"/>
    <property type="molecule type" value="Genomic_DNA"/>
</dbReference>
<protein>
    <submittedName>
        <fullName evidence="2">RES domain-containing protein</fullName>
    </submittedName>
</protein>
<name>A0A2X3IHG3_KLEPN</name>
<dbReference type="Pfam" id="PF08808">
    <property type="entry name" value="RES"/>
    <property type="match status" value="1"/>
</dbReference>
<feature type="domain" description="RES" evidence="1">
    <location>
        <begin position="197"/>
        <end position="360"/>
    </location>
</feature>
<proteinExistence type="predicted"/>